<evidence type="ECO:0000313" key="3">
    <source>
        <dbReference type="Proteomes" id="UP000295680"/>
    </source>
</evidence>
<dbReference type="InterPro" id="IPR050266">
    <property type="entry name" value="AB_hydrolase_sf"/>
</dbReference>
<sequence>MSDKRTPAVQTIEVDGRTLGYRELGSGHPVLLLHGWPTSSFLWRRVMPPIARTHRVLALDLPGFGASDKPVDGRYDFADFERAIDAFLDHLGIDQVAVAGHDLGGPIATHWALTRPGRARGIALLNTLLYPEFSPAVVEFVTMLRRPDSREKATSPEGLSEIMRQGVADQANLPDGVLAEVVAPFESQDARLALARAGIGLAPAGFVEIAAQLPSLDVPVRVVYGERDRVLPDVAETFARLQRDLPAAQITGLPDCGHFLQEEDPDTVGTLLAEFFSR</sequence>
<dbReference type="Pfam" id="PF00561">
    <property type="entry name" value="Abhydrolase_1"/>
    <property type="match status" value="1"/>
</dbReference>
<protein>
    <submittedName>
        <fullName evidence="2">Pimeloyl-ACP methyl ester carboxylesterase</fullName>
    </submittedName>
</protein>
<dbReference type="InterPro" id="IPR000639">
    <property type="entry name" value="Epox_hydrolase-like"/>
</dbReference>
<accession>A0A4R2JD77</accession>
<dbReference type="PANTHER" id="PTHR43798:SF33">
    <property type="entry name" value="HYDROLASE, PUTATIVE (AFU_ORTHOLOGUE AFUA_2G14860)-RELATED"/>
    <property type="match status" value="1"/>
</dbReference>
<comment type="caution">
    <text evidence="2">The sequence shown here is derived from an EMBL/GenBank/DDBJ whole genome shotgun (WGS) entry which is preliminary data.</text>
</comment>
<dbReference type="AlphaFoldDB" id="A0A4R2JD77"/>
<dbReference type="InterPro" id="IPR000073">
    <property type="entry name" value="AB_hydrolase_1"/>
</dbReference>
<evidence type="ECO:0000259" key="1">
    <source>
        <dbReference type="Pfam" id="PF00561"/>
    </source>
</evidence>
<dbReference type="PRINTS" id="PR00412">
    <property type="entry name" value="EPOXHYDRLASE"/>
</dbReference>
<dbReference type="PANTHER" id="PTHR43798">
    <property type="entry name" value="MONOACYLGLYCEROL LIPASE"/>
    <property type="match status" value="1"/>
</dbReference>
<dbReference type="PRINTS" id="PR00111">
    <property type="entry name" value="ABHYDROLASE"/>
</dbReference>
<evidence type="ECO:0000313" key="2">
    <source>
        <dbReference type="EMBL" id="TCO54119.1"/>
    </source>
</evidence>
<proteinExistence type="predicted"/>
<dbReference type="EMBL" id="SLWS01000009">
    <property type="protein sequence ID" value="TCO54119.1"/>
    <property type="molecule type" value="Genomic_DNA"/>
</dbReference>
<dbReference type="Gene3D" id="3.40.50.1820">
    <property type="entry name" value="alpha/beta hydrolase"/>
    <property type="match status" value="1"/>
</dbReference>
<dbReference type="Proteomes" id="UP000295680">
    <property type="component" value="Unassembled WGS sequence"/>
</dbReference>
<dbReference type="SUPFAM" id="SSF53474">
    <property type="entry name" value="alpha/beta-Hydrolases"/>
    <property type="match status" value="1"/>
</dbReference>
<dbReference type="GO" id="GO:0003824">
    <property type="term" value="F:catalytic activity"/>
    <property type="evidence" value="ECO:0007669"/>
    <property type="project" value="InterPro"/>
</dbReference>
<dbReference type="GO" id="GO:0016020">
    <property type="term" value="C:membrane"/>
    <property type="evidence" value="ECO:0007669"/>
    <property type="project" value="TreeGrafter"/>
</dbReference>
<reference evidence="2 3" key="1">
    <citation type="submission" date="2019-03" db="EMBL/GenBank/DDBJ databases">
        <title>Genomic Encyclopedia of Type Strains, Phase IV (KMG-IV): sequencing the most valuable type-strain genomes for metagenomic binning, comparative biology and taxonomic classification.</title>
        <authorList>
            <person name="Goeker M."/>
        </authorList>
    </citation>
    <scope>NUCLEOTIDE SEQUENCE [LARGE SCALE GENOMIC DNA]</scope>
    <source>
        <strain evidence="2 3">DSM 45934</strain>
    </source>
</reference>
<gene>
    <name evidence="2" type="ORF">EV192_10999</name>
</gene>
<name>A0A4R2JD77_9PSEU</name>
<feature type="domain" description="AB hydrolase-1" evidence="1">
    <location>
        <begin position="29"/>
        <end position="265"/>
    </location>
</feature>
<dbReference type="InterPro" id="IPR029058">
    <property type="entry name" value="AB_hydrolase_fold"/>
</dbReference>
<organism evidence="2 3">
    <name type="scientific">Actinocrispum wychmicini</name>
    <dbReference type="NCBI Taxonomy" id="1213861"/>
    <lineage>
        <taxon>Bacteria</taxon>
        <taxon>Bacillati</taxon>
        <taxon>Actinomycetota</taxon>
        <taxon>Actinomycetes</taxon>
        <taxon>Pseudonocardiales</taxon>
        <taxon>Pseudonocardiaceae</taxon>
        <taxon>Actinocrispum</taxon>
    </lineage>
</organism>
<keyword evidence="3" id="KW-1185">Reference proteome</keyword>
<dbReference type="RefSeq" id="WP_165960812.1">
    <property type="nucleotide sequence ID" value="NZ_SLWS01000009.1"/>
</dbReference>